<dbReference type="GO" id="GO:0030604">
    <property type="term" value="F:1-deoxy-D-xylulose-5-phosphate reductoisomerase activity"/>
    <property type="evidence" value="ECO:0007669"/>
    <property type="project" value="UniProtKB-UniRule"/>
</dbReference>
<feature type="domain" description="DXP reductoisomerase C-terminal" evidence="12">
    <location>
        <begin position="258"/>
        <end position="375"/>
    </location>
</feature>
<evidence type="ECO:0000256" key="3">
    <source>
        <dbReference type="ARBA" id="ARBA00022723"/>
    </source>
</evidence>
<feature type="binding site" evidence="9">
    <location>
        <position position="218"/>
    </location>
    <ligand>
        <name>Mn(2+)</name>
        <dbReference type="ChEBI" id="CHEBI:29035"/>
    </ligand>
</feature>
<dbReference type="InterPro" id="IPR036169">
    <property type="entry name" value="DXPR_C_sf"/>
</dbReference>
<dbReference type="Gene3D" id="1.10.1740.10">
    <property type="match status" value="1"/>
</dbReference>
<evidence type="ECO:0000259" key="11">
    <source>
        <dbReference type="Pfam" id="PF08436"/>
    </source>
</evidence>
<comment type="caution">
    <text evidence="13">The sequence shown here is derived from an EMBL/GenBank/DDBJ whole genome shotgun (WGS) entry which is preliminary data.</text>
</comment>
<dbReference type="Gene3D" id="3.40.50.720">
    <property type="entry name" value="NAD(P)-binding Rossmann-like Domain"/>
    <property type="match status" value="1"/>
</dbReference>
<feature type="binding site" evidence="9">
    <location>
        <position position="175"/>
    </location>
    <ligand>
        <name>1-deoxy-D-xylulose 5-phosphate</name>
        <dbReference type="ChEBI" id="CHEBI:57792"/>
    </ligand>
</feature>
<evidence type="ECO:0000256" key="7">
    <source>
        <dbReference type="ARBA" id="ARBA00023229"/>
    </source>
</evidence>
<dbReference type="NCBIfam" id="TIGR00243">
    <property type="entry name" value="Dxr"/>
    <property type="match status" value="1"/>
</dbReference>
<evidence type="ECO:0000256" key="6">
    <source>
        <dbReference type="ARBA" id="ARBA00023211"/>
    </source>
</evidence>
<proteinExistence type="inferred from homology"/>
<keyword evidence="9" id="KW-0460">Magnesium</keyword>
<dbReference type="UniPathway" id="UPA00056">
    <property type="reaction ID" value="UER00092"/>
</dbReference>
<evidence type="ECO:0000256" key="1">
    <source>
        <dbReference type="ARBA" id="ARBA00005094"/>
    </source>
</evidence>
<dbReference type="GO" id="GO:0030145">
    <property type="term" value="F:manganese ion binding"/>
    <property type="evidence" value="ECO:0007669"/>
    <property type="project" value="TreeGrafter"/>
</dbReference>
<name>A0A235BTD9_UNCW3</name>
<feature type="binding site" evidence="9">
    <location>
        <position position="218"/>
    </location>
    <ligand>
        <name>1-deoxy-D-xylulose 5-phosphate</name>
        <dbReference type="ChEBI" id="CHEBI:57792"/>
    </ligand>
</feature>
<dbReference type="GO" id="GO:0070402">
    <property type="term" value="F:NADPH binding"/>
    <property type="evidence" value="ECO:0007669"/>
    <property type="project" value="InterPro"/>
</dbReference>
<evidence type="ECO:0000256" key="9">
    <source>
        <dbReference type="HAMAP-Rule" id="MF_00183"/>
    </source>
</evidence>
<feature type="binding site" evidence="9">
    <location>
        <position position="13"/>
    </location>
    <ligand>
        <name>NADPH</name>
        <dbReference type="ChEBI" id="CHEBI:57783"/>
    </ligand>
</feature>
<feature type="binding site" evidence="9">
    <location>
        <position position="202"/>
    </location>
    <ligand>
        <name>NADPH</name>
        <dbReference type="ChEBI" id="CHEBI:57783"/>
    </ligand>
</feature>
<evidence type="ECO:0000256" key="2">
    <source>
        <dbReference type="ARBA" id="ARBA00006825"/>
    </source>
</evidence>
<dbReference type="Pfam" id="PF13288">
    <property type="entry name" value="DXPR_C"/>
    <property type="match status" value="1"/>
</dbReference>
<evidence type="ECO:0000256" key="8">
    <source>
        <dbReference type="ARBA" id="ARBA00048543"/>
    </source>
</evidence>
<dbReference type="AlphaFoldDB" id="A0A235BTD9"/>
<feature type="binding site" evidence="9">
    <location>
        <position position="149"/>
    </location>
    <ligand>
        <name>Mn(2+)</name>
        <dbReference type="ChEBI" id="CHEBI:29035"/>
    </ligand>
</feature>
<dbReference type="GO" id="GO:0051484">
    <property type="term" value="P:isopentenyl diphosphate biosynthetic process, methylerythritol 4-phosphate pathway involved in terpenoid biosynthetic process"/>
    <property type="evidence" value="ECO:0007669"/>
    <property type="project" value="TreeGrafter"/>
</dbReference>
<comment type="function">
    <text evidence="9">Catalyzes the NADPH-dependent rearrangement and reduction of 1-deoxy-D-xylulose-5-phosphate (DXP) to 2-C-methyl-D-erythritol 4-phosphate (MEP).</text>
</comment>
<dbReference type="InterPro" id="IPR026877">
    <property type="entry name" value="DXPR_C"/>
</dbReference>
<dbReference type="Proteomes" id="UP000215559">
    <property type="component" value="Unassembled WGS sequence"/>
</dbReference>
<evidence type="ECO:0000313" key="14">
    <source>
        <dbReference type="Proteomes" id="UP000215559"/>
    </source>
</evidence>
<protein>
    <recommendedName>
        <fullName evidence="9">1-deoxy-D-xylulose 5-phosphate reductoisomerase</fullName>
        <shortName evidence="9">DXP reductoisomerase</shortName>
        <ecNumber evidence="9">1.1.1.267</ecNumber>
    </recommendedName>
    <alternativeName>
        <fullName evidence="9">1-deoxyxylulose-5-phosphate reductoisomerase</fullName>
    </alternativeName>
    <alternativeName>
        <fullName evidence="9">2-C-methyl-D-erythritol 4-phosphate synthase</fullName>
    </alternativeName>
</protein>
<feature type="binding site" evidence="9">
    <location>
        <position position="15"/>
    </location>
    <ligand>
        <name>NADPH</name>
        <dbReference type="ChEBI" id="CHEBI:57783"/>
    </ligand>
</feature>
<dbReference type="InterPro" id="IPR013512">
    <property type="entry name" value="DXP_reductoisomerase_N"/>
</dbReference>
<feature type="binding site" evidence="9">
    <location>
        <position position="151"/>
    </location>
    <ligand>
        <name>1-deoxy-D-xylulose 5-phosphate</name>
        <dbReference type="ChEBI" id="CHEBI:57792"/>
    </ligand>
</feature>
<feature type="domain" description="1-deoxy-D-xylulose 5-phosphate reductoisomerase C-terminal" evidence="11">
    <location>
        <begin position="145"/>
        <end position="225"/>
    </location>
</feature>
<dbReference type="GO" id="GO:0016853">
    <property type="term" value="F:isomerase activity"/>
    <property type="evidence" value="ECO:0007669"/>
    <property type="project" value="UniProtKB-KW"/>
</dbReference>
<dbReference type="PANTHER" id="PTHR30525:SF0">
    <property type="entry name" value="1-DEOXY-D-XYLULOSE 5-PHOSPHATE REDUCTOISOMERASE, CHLOROPLASTIC"/>
    <property type="match status" value="1"/>
</dbReference>
<comment type="cofactor">
    <cofactor evidence="9">
        <name>Mg(2+)</name>
        <dbReference type="ChEBI" id="CHEBI:18420"/>
    </cofactor>
    <cofactor evidence="9">
        <name>Mn(2+)</name>
        <dbReference type="ChEBI" id="CHEBI:29035"/>
    </cofactor>
</comment>
<dbReference type="Pfam" id="PF08436">
    <property type="entry name" value="DXP_redisom_C"/>
    <property type="match status" value="1"/>
</dbReference>
<dbReference type="FunFam" id="3.40.50.720:FF:000045">
    <property type="entry name" value="1-deoxy-D-xylulose 5-phosphate reductoisomerase"/>
    <property type="match status" value="1"/>
</dbReference>
<accession>A0A235BTD9</accession>
<keyword evidence="7 9" id="KW-0414">Isoprene biosynthesis</keyword>
<dbReference type="EC" id="1.1.1.267" evidence="9"/>
<keyword evidence="5 9" id="KW-0560">Oxidoreductase</keyword>
<comment type="pathway">
    <text evidence="1 9">Isoprenoid biosynthesis; isopentenyl diphosphate biosynthesis via DXP pathway; isopentenyl diphosphate from 1-deoxy-D-xylulose 5-phosphate: step 1/6.</text>
</comment>
<comment type="similarity">
    <text evidence="2 9">Belongs to the DXR family.</text>
</comment>
<keyword evidence="6 9" id="KW-0464">Manganese</keyword>
<dbReference type="SUPFAM" id="SSF51735">
    <property type="entry name" value="NAD(P)-binding Rossmann-fold domains"/>
    <property type="match status" value="1"/>
</dbReference>
<evidence type="ECO:0000256" key="4">
    <source>
        <dbReference type="ARBA" id="ARBA00022857"/>
    </source>
</evidence>
<evidence type="ECO:0000256" key="5">
    <source>
        <dbReference type="ARBA" id="ARBA00023002"/>
    </source>
</evidence>
<feature type="binding site" evidence="9">
    <location>
        <position position="14"/>
    </location>
    <ligand>
        <name>NADPH</name>
        <dbReference type="ChEBI" id="CHEBI:57783"/>
    </ligand>
</feature>
<feature type="binding site" evidence="9">
    <location>
        <position position="209"/>
    </location>
    <ligand>
        <name>1-deoxy-D-xylulose 5-phosphate</name>
        <dbReference type="ChEBI" id="CHEBI:57792"/>
    </ligand>
</feature>
<keyword evidence="3 9" id="KW-0479">Metal-binding</keyword>
<organism evidence="13 14">
    <name type="scientific">candidate division WOR-3 bacterium JGI_Cruoil_03_51_56</name>
    <dbReference type="NCBI Taxonomy" id="1973747"/>
    <lineage>
        <taxon>Bacteria</taxon>
        <taxon>Bacteria division WOR-3</taxon>
    </lineage>
</organism>
<sequence length="394" mass="43542">MRKKRIAVFGSTGSIGRATLEVIAHLSDRFEIFALAAHSAYRRICAQARRFRPKCVIMTDLDACERTRRILGSEFRVDWGLDSLIRTAGSSRIDILVMAMSGTIGILPVIAALEKKKRVALATKEILVSFGEQVTRLASKTGGQILPVDSELAALHQCLRSGSRKEIRRVVLTASGGPFWRTGPPRKADIKQALRHPTWNMGRKITIDSATLMNKGLEVIETVRLLGLKPKQVQAVIHPQSIVHSMIEFQDGSMLAQLSVPDMRLPIQYCLTYPERLPSLVRPLRLELGRPLEFHPIDRKRFPCFGLARRAVEAGPVATCVLNAANQVAVKAFLSSRIAFGDIPSIVGSTLTSPLSARRMSRPSVKTLMQIQNRAADYATALIRTANIRPGKKD</sequence>
<evidence type="ECO:0000259" key="12">
    <source>
        <dbReference type="Pfam" id="PF13288"/>
    </source>
</evidence>
<feature type="binding site" evidence="9">
    <location>
        <position position="151"/>
    </location>
    <ligand>
        <name>Mn(2+)</name>
        <dbReference type="ChEBI" id="CHEBI:29035"/>
    </ligand>
</feature>
<dbReference type="HAMAP" id="MF_00183">
    <property type="entry name" value="DXP_reductoisom"/>
    <property type="match status" value="1"/>
</dbReference>
<feature type="binding site" evidence="9">
    <location>
        <position position="125"/>
    </location>
    <ligand>
        <name>NADPH</name>
        <dbReference type="ChEBI" id="CHEBI:57783"/>
    </ligand>
</feature>
<feature type="domain" description="1-deoxy-D-xylulose 5-phosphate reductoisomerase N-terminal" evidence="10">
    <location>
        <begin position="6"/>
        <end position="131"/>
    </location>
</feature>
<dbReference type="Pfam" id="PF02670">
    <property type="entry name" value="DXP_reductoisom"/>
    <property type="match status" value="1"/>
</dbReference>
<feature type="binding site" evidence="9">
    <location>
        <position position="150"/>
    </location>
    <ligand>
        <name>1-deoxy-D-xylulose 5-phosphate</name>
        <dbReference type="ChEBI" id="CHEBI:57792"/>
    </ligand>
</feature>
<dbReference type="EMBL" id="NOZP01000085">
    <property type="protein sequence ID" value="OYD15743.1"/>
    <property type="molecule type" value="Genomic_DNA"/>
</dbReference>
<dbReference type="SUPFAM" id="SSF69055">
    <property type="entry name" value="1-deoxy-D-xylulose-5-phosphate reductoisomerase, C-terminal domain"/>
    <property type="match status" value="1"/>
</dbReference>
<dbReference type="PANTHER" id="PTHR30525">
    <property type="entry name" value="1-DEOXY-D-XYLULOSE 5-PHOSPHATE REDUCTOISOMERASE"/>
    <property type="match status" value="1"/>
</dbReference>
<feature type="binding site" evidence="9">
    <location>
        <position position="214"/>
    </location>
    <ligand>
        <name>1-deoxy-D-xylulose 5-phosphate</name>
        <dbReference type="ChEBI" id="CHEBI:57792"/>
    </ligand>
</feature>
<feature type="binding site" evidence="9">
    <location>
        <position position="124"/>
    </location>
    <ligand>
        <name>1-deoxy-D-xylulose 5-phosphate</name>
        <dbReference type="ChEBI" id="CHEBI:57792"/>
    </ligand>
</feature>
<comment type="catalytic activity">
    <reaction evidence="8">
        <text>2-C-methyl-D-erythritol 4-phosphate + NADP(+) = 1-deoxy-D-xylulose 5-phosphate + NADPH + H(+)</text>
        <dbReference type="Rhea" id="RHEA:13717"/>
        <dbReference type="ChEBI" id="CHEBI:15378"/>
        <dbReference type="ChEBI" id="CHEBI:57783"/>
        <dbReference type="ChEBI" id="CHEBI:57792"/>
        <dbReference type="ChEBI" id="CHEBI:58262"/>
        <dbReference type="ChEBI" id="CHEBI:58349"/>
        <dbReference type="EC" id="1.1.1.267"/>
    </reaction>
    <physiologicalReaction direction="right-to-left" evidence="8">
        <dbReference type="Rhea" id="RHEA:13719"/>
    </physiologicalReaction>
</comment>
<keyword evidence="4 9" id="KW-0521">NADP</keyword>
<comment type="caution">
    <text evidence="9">Lacks conserved residue(s) required for the propagation of feature annotation.</text>
</comment>
<gene>
    <name evidence="9" type="primary">dxr</name>
    <name evidence="13" type="ORF">CH330_04870</name>
</gene>
<dbReference type="InterPro" id="IPR036291">
    <property type="entry name" value="NAD(P)-bd_dom_sf"/>
</dbReference>
<dbReference type="InterPro" id="IPR003821">
    <property type="entry name" value="DXP_reductoisomerase"/>
</dbReference>
<keyword evidence="13" id="KW-0413">Isomerase</keyword>
<feature type="binding site" evidence="9">
    <location>
        <position position="12"/>
    </location>
    <ligand>
        <name>NADPH</name>
        <dbReference type="ChEBI" id="CHEBI:57783"/>
    </ligand>
</feature>
<feature type="binding site" evidence="9">
    <location>
        <position position="196"/>
    </location>
    <ligand>
        <name>1-deoxy-D-xylulose 5-phosphate</name>
        <dbReference type="ChEBI" id="CHEBI:57792"/>
    </ligand>
</feature>
<evidence type="ECO:0000259" key="10">
    <source>
        <dbReference type="Pfam" id="PF02670"/>
    </source>
</evidence>
<reference evidence="13 14" key="1">
    <citation type="submission" date="2017-07" db="EMBL/GenBank/DDBJ databases">
        <title>Recovery of genomes from metagenomes via a dereplication, aggregation, and scoring strategy.</title>
        <authorList>
            <person name="Sieber C.M."/>
            <person name="Probst A.J."/>
            <person name="Sharrar A."/>
            <person name="Thomas B.C."/>
            <person name="Hess M."/>
            <person name="Tringe S.G."/>
            <person name="Banfield J.F."/>
        </authorList>
    </citation>
    <scope>NUCLEOTIDE SEQUENCE [LARGE SCALE GENOMIC DNA]</scope>
    <source>
        <strain evidence="13">JGI_Cruoil_03_51_56</strain>
    </source>
</reference>
<dbReference type="SUPFAM" id="SSF55347">
    <property type="entry name" value="Glyceraldehyde-3-phosphate dehydrogenase-like, C-terminal domain"/>
    <property type="match status" value="1"/>
</dbReference>
<dbReference type="PIRSF" id="PIRSF006205">
    <property type="entry name" value="Dxp_reductismrs"/>
    <property type="match status" value="1"/>
</dbReference>
<feature type="binding site" evidence="9">
    <location>
        <position position="215"/>
    </location>
    <ligand>
        <name>1-deoxy-D-xylulose 5-phosphate</name>
        <dbReference type="ChEBI" id="CHEBI:57792"/>
    </ligand>
</feature>
<dbReference type="InterPro" id="IPR013644">
    <property type="entry name" value="DXP_reductoisomerase_C"/>
</dbReference>
<evidence type="ECO:0000313" key="13">
    <source>
        <dbReference type="EMBL" id="OYD15743.1"/>
    </source>
</evidence>